<sequence>MIVENRDVANTPIDPTSGNSVKRTGSAAVSEHELHERHRRFISAATSENTRRTYRSGIRHFHAWGGVLPCDSAAVLRYLLAYSDALNPRTLALRLTALSQWHLFQGFPDPAAD</sequence>
<name>A0ABS1TSM0_9BACI</name>
<keyword evidence="6" id="KW-1185">Reference proteome</keyword>
<dbReference type="EMBL" id="JAESWB010000303">
    <property type="protein sequence ID" value="MBL4954257.1"/>
    <property type="molecule type" value="Genomic_DNA"/>
</dbReference>
<protein>
    <recommendedName>
        <fullName evidence="4">Core-binding (CB) domain-containing protein</fullName>
    </recommendedName>
</protein>
<feature type="region of interest" description="Disordered" evidence="3">
    <location>
        <begin position="1"/>
        <end position="34"/>
    </location>
</feature>
<evidence type="ECO:0000313" key="5">
    <source>
        <dbReference type="EMBL" id="MBL4954257.1"/>
    </source>
</evidence>
<organism evidence="5 6">
    <name type="scientific">Neobacillus paridis</name>
    <dbReference type="NCBI Taxonomy" id="2803862"/>
    <lineage>
        <taxon>Bacteria</taxon>
        <taxon>Bacillati</taxon>
        <taxon>Bacillota</taxon>
        <taxon>Bacilli</taxon>
        <taxon>Bacillales</taxon>
        <taxon>Bacillaceae</taxon>
        <taxon>Neobacillus</taxon>
    </lineage>
</organism>
<dbReference type="Gene3D" id="1.10.150.130">
    <property type="match status" value="1"/>
</dbReference>
<reference evidence="5 6" key="1">
    <citation type="submission" date="2021-01" db="EMBL/GenBank/DDBJ databases">
        <title>Genome public.</title>
        <authorList>
            <person name="Liu C."/>
            <person name="Sun Q."/>
        </authorList>
    </citation>
    <scope>NUCLEOTIDE SEQUENCE [LARGE SCALE GENOMIC DNA]</scope>
    <source>
        <strain evidence="5 6">YIM B02564</strain>
    </source>
</reference>
<accession>A0ABS1TSM0</accession>
<dbReference type="InterPro" id="IPR044068">
    <property type="entry name" value="CB"/>
</dbReference>
<feature type="non-terminal residue" evidence="5">
    <location>
        <position position="113"/>
    </location>
</feature>
<evidence type="ECO:0000256" key="1">
    <source>
        <dbReference type="ARBA" id="ARBA00023125"/>
    </source>
</evidence>
<dbReference type="PROSITE" id="PS51900">
    <property type="entry name" value="CB"/>
    <property type="match status" value="1"/>
</dbReference>
<evidence type="ECO:0000313" key="6">
    <source>
        <dbReference type="Proteomes" id="UP000623967"/>
    </source>
</evidence>
<dbReference type="InterPro" id="IPR010998">
    <property type="entry name" value="Integrase_recombinase_N"/>
</dbReference>
<evidence type="ECO:0000259" key="4">
    <source>
        <dbReference type="PROSITE" id="PS51900"/>
    </source>
</evidence>
<keyword evidence="1 2" id="KW-0238">DNA-binding</keyword>
<evidence type="ECO:0000256" key="2">
    <source>
        <dbReference type="PROSITE-ProRule" id="PRU01248"/>
    </source>
</evidence>
<dbReference type="SUPFAM" id="SSF47823">
    <property type="entry name" value="lambda integrase-like, N-terminal domain"/>
    <property type="match status" value="1"/>
</dbReference>
<comment type="caution">
    <text evidence="5">The sequence shown here is derived from an EMBL/GenBank/DDBJ whole genome shotgun (WGS) entry which is preliminary data.</text>
</comment>
<gene>
    <name evidence="5" type="ORF">JK635_19005</name>
</gene>
<dbReference type="Proteomes" id="UP000623967">
    <property type="component" value="Unassembled WGS sequence"/>
</dbReference>
<evidence type="ECO:0000256" key="3">
    <source>
        <dbReference type="SAM" id="MobiDB-lite"/>
    </source>
</evidence>
<feature type="domain" description="Core-binding (CB)" evidence="4">
    <location>
        <begin position="32"/>
        <end position="106"/>
    </location>
</feature>
<proteinExistence type="predicted"/>
<feature type="compositionally biased region" description="Polar residues" evidence="3">
    <location>
        <begin position="13"/>
        <end position="23"/>
    </location>
</feature>